<keyword evidence="3" id="KW-1185">Reference proteome</keyword>
<organism evidence="2 3">
    <name type="scientific">Ruminococcus flavefaciens 007c</name>
    <dbReference type="NCBI Taxonomy" id="1341157"/>
    <lineage>
        <taxon>Bacteria</taxon>
        <taxon>Bacillati</taxon>
        <taxon>Bacillota</taxon>
        <taxon>Clostridia</taxon>
        <taxon>Eubacteriales</taxon>
        <taxon>Oscillospiraceae</taxon>
        <taxon>Ruminococcus</taxon>
    </lineage>
</organism>
<gene>
    <name evidence="2" type="ORF">RF007C_05615</name>
</gene>
<reference evidence="2 3" key="1">
    <citation type="journal article" date="2014" name="PLoS ONE">
        <title>Rumen cellulosomics: divergent fiber-degrading strategies revealed by comparative genome-wide analysis of six ruminococcal strains.</title>
        <authorList>
            <person name="Dassa B."/>
            <person name="Borovok I."/>
            <person name="Ruimy-Israeli V."/>
            <person name="Lamed R."/>
            <person name="Flint H.J."/>
            <person name="Duncan S.H."/>
            <person name="Henrissat B."/>
            <person name="Coutinho P."/>
            <person name="Morrison M."/>
            <person name="Mosoni P."/>
            <person name="Yeoman C.J."/>
            <person name="White B.A."/>
            <person name="Bayer E.A."/>
        </authorList>
    </citation>
    <scope>NUCLEOTIDE SEQUENCE [LARGE SCALE GENOMIC DNA]</scope>
    <source>
        <strain evidence="2 3">007c</strain>
    </source>
</reference>
<keyword evidence="1" id="KW-1133">Transmembrane helix</keyword>
<proteinExistence type="predicted"/>
<evidence type="ECO:0000256" key="1">
    <source>
        <dbReference type="SAM" id="Phobius"/>
    </source>
</evidence>
<evidence type="ECO:0000313" key="3">
    <source>
        <dbReference type="Proteomes" id="UP000019365"/>
    </source>
</evidence>
<name>W7V3D6_RUMFL</name>
<dbReference type="OrthoDB" id="1814597at2"/>
<feature type="transmembrane region" description="Helical" evidence="1">
    <location>
        <begin position="73"/>
        <end position="94"/>
    </location>
</feature>
<dbReference type="RefSeq" id="WP_037296534.1">
    <property type="nucleotide sequence ID" value="NZ_ATAX01000006.1"/>
</dbReference>
<keyword evidence="1" id="KW-0812">Transmembrane</keyword>
<accession>W7V3D6</accession>
<protein>
    <submittedName>
        <fullName evidence="2">Uncharacterized protein</fullName>
    </submittedName>
</protein>
<evidence type="ECO:0000313" key="2">
    <source>
        <dbReference type="EMBL" id="EWM55152.1"/>
    </source>
</evidence>
<dbReference type="Proteomes" id="UP000019365">
    <property type="component" value="Unassembled WGS sequence"/>
</dbReference>
<sequence length="758" mass="87143">MHKNKEFDILNNAGKSITDRLEAEFPPRDEKEKEKIFSMSERKFNIKTNGHNSFDEHTVSGVEVYKRPVWQSFIGIAAAFAVVAGGITGGAFAMKRFRNTPVASSESEDNTQRRIAPFGDFAELDYKLQKTDPDSIQKIIVNDEENPDRFIPLYAVTDISQEKRQKLADFFNNFDYDSAPAANVEYKYFGTSKAEFEDYKENSEIEDDMPSFQSCVDNEVRRICFIDLRGKIDEGDLKNPCVLSYDRFRYTEQDGQLLLEKGSFSTISWMVDYEYFKNTINGILNADDDTADKPLSNVTDSFGDFAAYDFFIPDVTKEKKMIVKKEDIAYWINNGDVIPQDKRQQIEDLFNCQYWNRVDLPEKTDVYAMGTLCFVACDDQEFRIITLDPTESILIYDHFEYEDITDENGNVIHQAKNGGKDTVEAYALEYEYFREKLYEILGDSCPVDLSPDSPDDDEEKIDSFTDLRFFIDREWGYGIEGQPVDYSQLDINVSSSNSQGEREDATFTYISYNDIISVDKKLRISELLGKYDWKPGEMGPGIPNSMIYLTSKSDNDYISMRFASLESTGQTLICFDQAGFKIWNDMYIFAEPKRNYSFLDESYYYVTDNAEVISKLLEILSEPDPEISASLNFPLLSPNYPTDCLLTSDEESSEKVLTEKDKKFVRDLIYKNSWSFVAIEPNADTEADISRTGSDYIMLKSEKKPDSPVICIETISDKTCIFEYTLKKTDGKLILTNGKSYQCHDNSIIEQIKKYFSK</sequence>
<dbReference type="EMBL" id="ATAX01000006">
    <property type="protein sequence ID" value="EWM55152.1"/>
    <property type="molecule type" value="Genomic_DNA"/>
</dbReference>
<dbReference type="PATRIC" id="fig|1341157.4.peg.258"/>
<comment type="caution">
    <text evidence="2">The sequence shown here is derived from an EMBL/GenBank/DDBJ whole genome shotgun (WGS) entry which is preliminary data.</text>
</comment>
<keyword evidence="1" id="KW-0472">Membrane</keyword>
<dbReference type="AlphaFoldDB" id="W7V3D6"/>